<evidence type="ECO:0000256" key="1">
    <source>
        <dbReference type="ARBA" id="ARBA00006547"/>
    </source>
</evidence>
<name>A0AA39QUU6_9LECA</name>
<dbReference type="SUPFAM" id="SSF54001">
    <property type="entry name" value="Cysteine proteinases"/>
    <property type="match status" value="1"/>
</dbReference>
<protein>
    <recommendedName>
        <fullName evidence="5">Arylamine N-acetyltransferase</fullName>
    </recommendedName>
</protein>
<comment type="caution">
    <text evidence="3">The sequence shown here is derived from an EMBL/GenBank/DDBJ whole genome shotgun (WGS) entry which is preliminary data.</text>
</comment>
<evidence type="ECO:0000313" key="4">
    <source>
        <dbReference type="Proteomes" id="UP001166286"/>
    </source>
</evidence>
<dbReference type="GO" id="GO:0016407">
    <property type="term" value="F:acetyltransferase activity"/>
    <property type="evidence" value="ECO:0007669"/>
    <property type="project" value="InterPro"/>
</dbReference>
<feature type="region of interest" description="Disordered" evidence="2">
    <location>
        <begin position="252"/>
        <end position="273"/>
    </location>
</feature>
<evidence type="ECO:0000313" key="3">
    <source>
        <dbReference type="EMBL" id="KAK0509605.1"/>
    </source>
</evidence>
<dbReference type="PANTHER" id="PTHR11786">
    <property type="entry name" value="N-HYDROXYARYLAMINE O-ACETYLTRANSFERASE"/>
    <property type="match status" value="1"/>
</dbReference>
<sequence length="364" mass="40762">MAVYSPSQLTQYLNHISHPPIPSSAPRDLSLLSSLQTRQLCTIPFESLSLHYSPTRLISLSPHALFAKMVTNPAGRRGGYCMENNALFGCVLRGFGYEVLSVGGRVSHETTGRRDGGWDGWNHMVNLVRVEGRRYLVDVGFGGDGPCFPIPLERRGEGGVVFEGVAPQELRLEWKSLPKHTDPEQRVWVYSHRENRIARWVEAYCFTEVEFFAEDFAIMNMSTMTLRESYFVQTVLAQRFVLEEELVEEGDLEDQANIGQGTSGGTNDGENRPRAVGVMILHKDLVKRRMADKVEVLTVLESEADRAAALKKYFSIELGEEELRAIRDLPTELRGDGGSAGGENTDRVQRGFKVNGARKIEEKV</sequence>
<dbReference type="EMBL" id="JAFEKC020000018">
    <property type="protein sequence ID" value="KAK0509605.1"/>
    <property type="molecule type" value="Genomic_DNA"/>
</dbReference>
<comment type="similarity">
    <text evidence="1">Belongs to the arylamine N-acetyltransferase family.</text>
</comment>
<accession>A0AA39QUU6</accession>
<dbReference type="InterPro" id="IPR053710">
    <property type="entry name" value="Arylamine_NAT_domain_sf"/>
</dbReference>
<dbReference type="Gene3D" id="3.30.2140.20">
    <property type="match status" value="1"/>
</dbReference>
<dbReference type="Pfam" id="PF00797">
    <property type="entry name" value="Acetyltransf_2"/>
    <property type="match status" value="1"/>
</dbReference>
<gene>
    <name evidence="3" type="ORF">JMJ35_007999</name>
</gene>
<keyword evidence="4" id="KW-1185">Reference proteome</keyword>
<dbReference type="InterPro" id="IPR038765">
    <property type="entry name" value="Papain-like_cys_pep_sf"/>
</dbReference>
<dbReference type="InterPro" id="IPR001447">
    <property type="entry name" value="Arylamine_N-AcTrfase"/>
</dbReference>
<dbReference type="AlphaFoldDB" id="A0AA39QUU6"/>
<dbReference type="Proteomes" id="UP001166286">
    <property type="component" value="Unassembled WGS sequence"/>
</dbReference>
<evidence type="ECO:0000256" key="2">
    <source>
        <dbReference type="SAM" id="MobiDB-lite"/>
    </source>
</evidence>
<proteinExistence type="inferred from homology"/>
<evidence type="ECO:0008006" key="5">
    <source>
        <dbReference type="Google" id="ProtNLM"/>
    </source>
</evidence>
<organism evidence="3 4">
    <name type="scientific">Cladonia borealis</name>
    <dbReference type="NCBI Taxonomy" id="184061"/>
    <lineage>
        <taxon>Eukaryota</taxon>
        <taxon>Fungi</taxon>
        <taxon>Dikarya</taxon>
        <taxon>Ascomycota</taxon>
        <taxon>Pezizomycotina</taxon>
        <taxon>Lecanoromycetes</taxon>
        <taxon>OSLEUM clade</taxon>
        <taxon>Lecanoromycetidae</taxon>
        <taxon>Lecanorales</taxon>
        <taxon>Lecanorineae</taxon>
        <taxon>Cladoniaceae</taxon>
        <taxon>Cladonia</taxon>
    </lineage>
</organism>
<reference evidence="3" key="1">
    <citation type="submission" date="2023-03" db="EMBL/GenBank/DDBJ databases">
        <title>Complete genome of Cladonia borealis.</title>
        <authorList>
            <person name="Park H."/>
        </authorList>
    </citation>
    <scope>NUCLEOTIDE SEQUENCE</scope>
    <source>
        <strain evidence="3">ANT050790</strain>
    </source>
</reference>
<dbReference type="PANTHER" id="PTHR11786:SF0">
    <property type="entry name" value="ARYLAMINE N-ACETYLTRANSFERASE 4-RELATED"/>
    <property type="match status" value="1"/>
</dbReference>